<dbReference type="GO" id="GO:0005829">
    <property type="term" value="C:cytosol"/>
    <property type="evidence" value="ECO:0007669"/>
    <property type="project" value="TreeGrafter"/>
</dbReference>
<keyword evidence="12" id="KW-1185">Reference proteome</keyword>
<feature type="domain" description="Thiamine pyrophosphate enzyme N-terminal TPP-binding" evidence="10">
    <location>
        <begin position="7"/>
        <end position="112"/>
    </location>
</feature>
<dbReference type="Proteomes" id="UP000451233">
    <property type="component" value="Unassembled WGS sequence"/>
</dbReference>
<keyword evidence="7" id="KW-0786">Thiamine pyrophosphate</keyword>
<evidence type="ECO:0000256" key="8">
    <source>
        <dbReference type="ARBA" id="ARBA00023239"/>
    </source>
</evidence>
<evidence type="ECO:0000256" key="5">
    <source>
        <dbReference type="ARBA" id="ARBA00022793"/>
    </source>
</evidence>
<dbReference type="Gene3D" id="3.40.50.970">
    <property type="match status" value="2"/>
</dbReference>
<feature type="domain" description="Thiamine pyrophosphate enzyme TPP-binding" evidence="9">
    <location>
        <begin position="411"/>
        <end position="552"/>
    </location>
</feature>
<dbReference type="SUPFAM" id="SSF52467">
    <property type="entry name" value="DHS-like NAD/FAD-binding domain"/>
    <property type="match status" value="1"/>
</dbReference>
<dbReference type="InterPro" id="IPR029061">
    <property type="entry name" value="THDP-binding"/>
</dbReference>
<dbReference type="Pfam" id="PF02776">
    <property type="entry name" value="TPP_enzyme_N"/>
    <property type="match status" value="1"/>
</dbReference>
<dbReference type="EMBL" id="WVHS01000001">
    <property type="protein sequence ID" value="MXV13885.1"/>
    <property type="molecule type" value="Genomic_DNA"/>
</dbReference>
<evidence type="ECO:0000259" key="9">
    <source>
        <dbReference type="Pfam" id="PF02775"/>
    </source>
</evidence>
<evidence type="ECO:0000256" key="3">
    <source>
        <dbReference type="ARBA" id="ARBA00007812"/>
    </source>
</evidence>
<dbReference type="GO" id="GO:0046872">
    <property type="term" value="F:metal ion binding"/>
    <property type="evidence" value="ECO:0007669"/>
    <property type="project" value="UniProtKB-KW"/>
</dbReference>
<keyword evidence="4" id="KW-0479">Metal-binding</keyword>
<evidence type="ECO:0000256" key="2">
    <source>
        <dbReference type="ARBA" id="ARBA00001964"/>
    </source>
</evidence>
<evidence type="ECO:0000313" key="12">
    <source>
        <dbReference type="Proteomes" id="UP000451233"/>
    </source>
</evidence>
<gene>
    <name evidence="11" type="ORF">GS398_01100</name>
</gene>
<dbReference type="GO" id="GO:0030976">
    <property type="term" value="F:thiamine pyrophosphate binding"/>
    <property type="evidence" value="ECO:0007669"/>
    <property type="project" value="InterPro"/>
</dbReference>
<dbReference type="PANTHER" id="PTHR43452:SF30">
    <property type="entry name" value="PYRUVATE DECARBOXYLASE ISOZYME 1-RELATED"/>
    <property type="match status" value="1"/>
</dbReference>
<dbReference type="RefSeq" id="WP_160904911.1">
    <property type="nucleotide sequence ID" value="NZ_WVHS01000001.1"/>
</dbReference>
<evidence type="ECO:0000256" key="4">
    <source>
        <dbReference type="ARBA" id="ARBA00022723"/>
    </source>
</evidence>
<keyword evidence="8" id="KW-0456">Lyase</keyword>
<dbReference type="InterPro" id="IPR011766">
    <property type="entry name" value="TPP_enzyme_TPP-bd"/>
</dbReference>
<protein>
    <submittedName>
        <fullName evidence="11">Alpha-keto acid decarboxylase family protein</fullName>
    </submittedName>
</protein>
<keyword evidence="6" id="KW-0460">Magnesium</keyword>
<keyword evidence="5" id="KW-0210">Decarboxylase</keyword>
<dbReference type="GO" id="GO:0000949">
    <property type="term" value="P:aromatic amino acid family catabolic process to alcohol via Ehrlich pathway"/>
    <property type="evidence" value="ECO:0007669"/>
    <property type="project" value="TreeGrafter"/>
</dbReference>
<dbReference type="SUPFAM" id="SSF52518">
    <property type="entry name" value="Thiamin diphosphate-binding fold (THDP-binding)"/>
    <property type="match status" value="2"/>
</dbReference>
<comment type="cofactor">
    <cofactor evidence="1">
        <name>a metal cation</name>
        <dbReference type="ChEBI" id="CHEBI:25213"/>
    </cofactor>
</comment>
<proteinExistence type="inferred from homology"/>
<evidence type="ECO:0000256" key="7">
    <source>
        <dbReference type="ARBA" id="ARBA00023052"/>
    </source>
</evidence>
<sequence>MINSTQMTVALYLKQRLEQLGLDRMFGVAGNYTAPLLNTILEDKTSPITISRNVNEMCAGYAADGYARLKGLSALHVTYSVGAFSLLNTIAGSYTEQVSLILINGAPTNKEDAVERYAGLMYAHTTGDMVPDIELFRSITVGAERITNAVQACFQIDSVLTAMLTYKRPVYIEVTEDVWRAPCNPPQGTLSSGAGAIITASVTNQAVTATMQLLQQCNELILWAGIELQRFGLENSFLQLLETINDTYGISNDQPVHFVTSPLSKSVISENHAWFEGCVTLTQSEIQSLVGTGGCVIGLGAWTTGKDTGNQNIRSSNTIFAAHDGVWVGAVFYPLVTLESYMGALRVAFINAVPGNTAQLKGLRLTSPKLLLQKSVHAATDLNYDSFFSTLQDWITEQHTLVVDAGFPLVGAQGVKVPARDGFVAQASWLAIGYSVAAATGVKLAQPDQRIAVVMGDGAFHETCQAVADHYAYGQNNVVFVLVNGIYGIEQEIVNPNVFRTQPVNYPDRQLDSVYPYNILPSWQYSKITDAFGGEGRKATTVAELQQIMQEIDRRTDINFVVEVTIPQTAVPAAIARAIGTAVGEDEIENPAWPPVGVY</sequence>
<comment type="cofactor">
    <cofactor evidence="2">
        <name>thiamine diphosphate</name>
        <dbReference type="ChEBI" id="CHEBI:58937"/>
    </cofactor>
</comment>
<dbReference type="InterPro" id="IPR029035">
    <property type="entry name" value="DHS-like_NAD/FAD-binding_dom"/>
</dbReference>
<evidence type="ECO:0000259" key="10">
    <source>
        <dbReference type="Pfam" id="PF02776"/>
    </source>
</evidence>
<dbReference type="GO" id="GO:0004737">
    <property type="term" value="F:pyruvate decarboxylase activity"/>
    <property type="evidence" value="ECO:0007669"/>
    <property type="project" value="TreeGrafter"/>
</dbReference>
<dbReference type="PANTHER" id="PTHR43452">
    <property type="entry name" value="PYRUVATE DECARBOXYLASE"/>
    <property type="match status" value="1"/>
</dbReference>
<dbReference type="Gene3D" id="3.40.50.1220">
    <property type="entry name" value="TPP-binding domain"/>
    <property type="match status" value="1"/>
</dbReference>
<organism evidence="11 12">
    <name type="scientific">Hufsiella ginkgonis</name>
    <dbReference type="NCBI Taxonomy" id="2695274"/>
    <lineage>
        <taxon>Bacteria</taxon>
        <taxon>Pseudomonadati</taxon>
        <taxon>Bacteroidota</taxon>
        <taxon>Sphingobacteriia</taxon>
        <taxon>Sphingobacteriales</taxon>
        <taxon>Sphingobacteriaceae</taxon>
        <taxon>Hufsiella</taxon>
    </lineage>
</organism>
<comment type="similarity">
    <text evidence="3">Belongs to the TPP enzyme family.</text>
</comment>
<evidence type="ECO:0000313" key="11">
    <source>
        <dbReference type="EMBL" id="MXV13885.1"/>
    </source>
</evidence>
<dbReference type="CDD" id="cd07038">
    <property type="entry name" value="TPP_PYR_PDC_IPDC_like"/>
    <property type="match status" value="1"/>
</dbReference>
<dbReference type="Pfam" id="PF02775">
    <property type="entry name" value="TPP_enzyme_C"/>
    <property type="match status" value="1"/>
</dbReference>
<evidence type="ECO:0000256" key="1">
    <source>
        <dbReference type="ARBA" id="ARBA00001920"/>
    </source>
</evidence>
<name>A0A7K1XSA7_9SPHI</name>
<dbReference type="InterPro" id="IPR012001">
    <property type="entry name" value="Thiamin_PyroP_enz_TPP-bd_dom"/>
</dbReference>
<accession>A0A7K1XSA7</accession>
<reference evidence="11 12" key="1">
    <citation type="submission" date="2019-11" db="EMBL/GenBank/DDBJ databases">
        <title>Pedobacter sp. HMF7056 Genome sequencing and assembly.</title>
        <authorList>
            <person name="Kang H."/>
            <person name="Kim H."/>
            <person name="Joh K."/>
        </authorList>
    </citation>
    <scope>NUCLEOTIDE SEQUENCE [LARGE SCALE GENOMIC DNA]</scope>
    <source>
        <strain evidence="11 12">HMF7056</strain>
    </source>
</reference>
<dbReference type="AlphaFoldDB" id="A0A7K1XSA7"/>
<comment type="caution">
    <text evidence="11">The sequence shown here is derived from an EMBL/GenBank/DDBJ whole genome shotgun (WGS) entry which is preliminary data.</text>
</comment>
<dbReference type="InterPro" id="IPR047213">
    <property type="entry name" value="TPP_PYR_PDC_IPDC-like"/>
</dbReference>
<evidence type="ECO:0000256" key="6">
    <source>
        <dbReference type="ARBA" id="ARBA00022842"/>
    </source>
</evidence>
<dbReference type="InterPro" id="IPR012110">
    <property type="entry name" value="PDC/IPDC-like"/>
</dbReference>